<proteinExistence type="predicted"/>
<name>A0ABY6MXQ4_9ALTE</name>
<evidence type="ECO:0000313" key="1">
    <source>
        <dbReference type="EMBL" id="UZE94610.1"/>
    </source>
</evidence>
<evidence type="ECO:0000313" key="2">
    <source>
        <dbReference type="Proteomes" id="UP001163739"/>
    </source>
</evidence>
<reference evidence="1" key="1">
    <citation type="submission" date="2022-06" db="EMBL/GenBank/DDBJ databases">
        <title>Alkalimarinus sp. nov., isolated from gut of a Alitta virens.</title>
        <authorList>
            <person name="Yang A.I."/>
            <person name="Shin N.-R."/>
        </authorList>
    </citation>
    <scope>NUCLEOTIDE SEQUENCE</scope>
    <source>
        <strain evidence="1">A2M4</strain>
    </source>
</reference>
<dbReference type="Proteomes" id="UP001163739">
    <property type="component" value="Chromosome"/>
</dbReference>
<accession>A0ABY6MXQ4</accession>
<organism evidence="1 2">
    <name type="scientific">Alkalimarinus alittae</name>
    <dbReference type="NCBI Taxonomy" id="2961619"/>
    <lineage>
        <taxon>Bacteria</taxon>
        <taxon>Pseudomonadati</taxon>
        <taxon>Pseudomonadota</taxon>
        <taxon>Gammaproteobacteria</taxon>
        <taxon>Alteromonadales</taxon>
        <taxon>Alteromonadaceae</taxon>
        <taxon>Alkalimarinus</taxon>
    </lineage>
</organism>
<dbReference type="EMBL" id="CP100390">
    <property type="protein sequence ID" value="UZE94610.1"/>
    <property type="molecule type" value="Genomic_DNA"/>
</dbReference>
<gene>
    <name evidence="1" type="ORF">NKI27_10975</name>
</gene>
<protein>
    <submittedName>
        <fullName evidence="1">Uncharacterized protein</fullName>
    </submittedName>
</protein>
<keyword evidence="2" id="KW-1185">Reference proteome</keyword>
<dbReference type="RefSeq" id="WP_265046103.1">
    <property type="nucleotide sequence ID" value="NZ_CP100390.1"/>
</dbReference>
<sequence>MDYTESLRGVLVRKINKAERDLQQLKLDYCRFVYGISHRSKVACDESVYLVKAVDLDSMVRNEEGEWSKPQVSGVLLDSDFNPVGGGVIQIGKRWDLVA</sequence>